<evidence type="ECO:0000256" key="1">
    <source>
        <dbReference type="SAM" id="Phobius"/>
    </source>
</evidence>
<sequence>KRTMWAYVSAAASIVILLILFIGTDWKLFQKKNQLALSETGSSNQKTELVQKNIVPPENEKITEPGIEELVSSKEKPVISMESGEKKLFPNAISDYRQVEKIITETSPRRDSIIEKTLERLEPKGIFQVKQPVLSADLRFSSEIEGEQPDNSGFLTIRQFAIRKFKSEILLEEEDKINTDRLSVWDMADAGVKGVNKLVGWNMKLDKIYDEKGNITTLAFNSGILAFNTSLKK</sequence>
<proteinExistence type="predicted"/>
<dbReference type="AlphaFoldDB" id="X1SD57"/>
<comment type="caution">
    <text evidence="2">The sequence shown here is derived from an EMBL/GenBank/DDBJ whole genome shotgun (WGS) entry which is preliminary data.</text>
</comment>
<protein>
    <submittedName>
        <fullName evidence="2">Uncharacterized protein</fullName>
    </submittedName>
</protein>
<feature type="transmembrane region" description="Helical" evidence="1">
    <location>
        <begin position="6"/>
        <end position="24"/>
    </location>
</feature>
<gene>
    <name evidence="2" type="ORF">S12H4_16248</name>
</gene>
<keyword evidence="1" id="KW-1133">Transmembrane helix</keyword>
<accession>X1SD57</accession>
<dbReference type="EMBL" id="BARW01007846">
    <property type="protein sequence ID" value="GAI77046.1"/>
    <property type="molecule type" value="Genomic_DNA"/>
</dbReference>
<evidence type="ECO:0000313" key="2">
    <source>
        <dbReference type="EMBL" id="GAI77046.1"/>
    </source>
</evidence>
<feature type="non-terminal residue" evidence="2">
    <location>
        <position position="1"/>
    </location>
</feature>
<reference evidence="2" key="1">
    <citation type="journal article" date="2014" name="Front. Microbiol.">
        <title>High frequency of phylogenetically diverse reductive dehalogenase-homologous genes in deep subseafloor sedimentary metagenomes.</title>
        <authorList>
            <person name="Kawai M."/>
            <person name="Futagami T."/>
            <person name="Toyoda A."/>
            <person name="Takaki Y."/>
            <person name="Nishi S."/>
            <person name="Hori S."/>
            <person name="Arai W."/>
            <person name="Tsubouchi T."/>
            <person name="Morono Y."/>
            <person name="Uchiyama I."/>
            <person name="Ito T."/>
            <person name="Fujiyama A."/>
            <person name="Inagaki F."/>
            <person name="Takami H."/>
        </authorList>
    </citation>
    <scope>NUCLEOTIDE SEQUENCE</scope>
    <source>
        <strain evidence="2">Expedition CK06-06</strain>
    </source>
</reference>
<organism evidence="2">
    <name type="scientific">marine sediment metagenome</name>
    <dbReference type="NCBI Taxonomy" id="412755"/>
    <lineage>
        <taxon>unclassified sequences</taxon>
        <taxon>metagenomes</taxon>
        <taxon>ecological metagenomes</taxon>
    </lineage>
</organism>
<keyword evidence="1" id="KW-0472">Membrane</keyword>
<name>X1SD57_9ZZZZ</name>
<keyword evidence="1" id="KW-0812">Transmembrane</keyword>